<evidence type="ECO:0000313" key="3">
    <source>
        <dbReference type="EMBL" id="KAG0481714.1"/>
    </source>
</evidence>
<feature type="region of interest" description="Disordered" evidence="2">
    <location>
        <begin position="1"/>
        <end position="74"/>
    </location>
</feature>
<dbReference type="OrthoDB" id="8904098at2759"/>
<keyword evidence="1" id="KW-0175">Coiled coil</keyword>
<accession>A0A835QZP9</accession>
<evidence type="ECO:0000256" key="2">
    <source>
        <dbReference type="SAM" id="MobiDB-lite"/>
    </source>
</evidence>
<dbReference type="AlphaFoldDB" id="A0A835QZP9"/>
<evidence type="ECO:0000313" key="4">
    <source>
        <dbReference type="Proteomes" id="UP000636800"/>
    </source>
</evidence>
<comment type="caution">
    <text evidence="3">The sequence shown here is derived from an EMBL/GenBank/DDBJ whole genome shotgun (WGS) entry which is preliminary data.</text>
</comment>
<name>A0A835QZP9_VANPL</name>
<gene>
    <name evidence="3" type="ORF">HPP92_012572</name>
</gene>
<sequence length="388" mass="43031">MEGKKKKNKKKKANHTKSSDSIPTVEENQTRPMVTMSSTDKPFPNNEHGSHGDLNHHGDAPSNVDSQSIEVSESDLEQARCRNLETLCGQLQAEVRRLEEEKDTWSQKEGSLEEKISSLQNKVDFCIQRETKLEEKIDILQNSNASLALQEVILEEKVRKIEGVESWALEQVRELRASRDGLAHENELLTESISTLASRVERLEMAAFDVSLKILEEKLHADATYAIVEQDDKKEQPLEKVTDIHIEPFQPAVGDGNPTGISSVNESMLLISATPANYEEGVHESSERISEGFSVTNGIEDFGSLEQLQQIQLLGLDDSRISEDVVSVPLDDIIQQVQPHKGNMQGGYDAVPLSDAPLIGAPFRLISFVARYVSGADLVDHDKPKAGC</sequence>
<evidence type="ECO:0000256" key="1">
    <source>
        <dbReference type="SAM" id="Coils"/>
    </source>
</evidence>
<feature type="compositionally biased region" description="Basic residues" evidence="2">
    <location>
        <begin position="1"/>
        <end position="15"/>
    </location>
</feature>
<keyword evidence="4" id="KW-1185">Reference proteome</keyword>
<reference evidence="3 4" key="1">
    <citation type="journal article" date="2020" name="Nat. Food">
        <title>A phased Vanilla planifolia genome enables genetic improvement of flavour and production.</title>
        <authorList>
            <person name="Hasing T."/>
            <person name="Tang H."/>
            <person name="Brym M."/>
            <person name="Khazi F."/>
            <person name="Huang T."/>
            <person name="Chambers A.H."/>
        </authorList>
    </citation>
    <scope>NUCLEOTIDE SEQUENCE [LARGE SCALE GENOMIC DNA]</scope>
    <source>
        <tissue evidence="3">Leaf</tissue>
    </source>
</reference>
<feature type="compositionally biased region" description="Basic and acidic residues" evidence="2">
    <location>
        <begin position="48"/>
        <end position="59"/>
    </location>
</feature>
<dbReference type="EMBL" id="JADCNL010000005">
    <property type="protein sequence ID" value="KAG0481714.1"/>
    <property type="molecule type" value="Genomic_DNA"/>
</dbReference>
<proteinExistence type="predicted"/>
<feature type="coiled-coil region" evidence="1">
    <location>
        <begin position="81"/>
        <end position="115"/>
    </location>
</feature>
<protein>
    <submittedName>
        <fullName evidence="3">Uncharacterized protein</fullName>
    </submittedName>
</protein>
<feature type="compositionally biased region" description="Polar residues" evidence="2">
    <location>
        <begin position="19"/>
        <end position="40"/>
    </location>
</feature>
<dbReference type="Proteomes" id="UP000636800">
    <property type="component" value="Chromosome 5"/>
</dbReference>
<organism evidence="3 4">
    <name type="scientific">Vanilla planifolia</name>
    <name type="common">Vanilla</name>
    <dbReference type="NCBI Taxonomy" id="51239"/>
    <lineage>
        <taxon>Eukaryota</taxon>
        <taxon>Viridiplantae</taxon>
        <taxon>Streptophyta</taxon>
        <taxon>Embryophyta</taxon>
        <taxon>Tracheophyta</taxon>
        <taxon>Spermatophyta</taxon>
        <taxon>Magnoliopsida</taxon>
        <taxon>Liliopsida</taxon>
        <taxon>Asparagales</taxon>
        <taxon>Orchidaceae</taxon>
        <taxon>Vanilloideae</taxon>
        <taxon>Vanilleae</taxon>
        <taxon>Vanilla</taxon>
    </lineage>
</organism>